<dbReference type="EMBL" id="JXMS01000001">
    <property type="protein sequence ID" value="OBQ57598.1"/>
    <property type="molecule type" value="Genomic_DNA"/>
</dbReference>
<dbReference type="Proteomes" id="UP000091979">
    <property type="component" value="Unassembled WGS sequence"/>
</dbReference>
<dbReference type="InterPro" id="IPR004536">
    <property type="entry name" value="SPS/SelD"/>
</dbReference>
<evidence type="ECO:0000256" key="4">
    <source>
        <dbReference type="ARBA" id="ARBA00022840"/>
    </source>
</evidence>
<evidence type="ECO:0000313" key="8">
    <source>
        <dbReference type="EMBL" id="OBQ57598.1"/>
    </source>
</evidence>
<keyword evidence="3 8" id="KW-0418">Kinase</keyword>
<dbReference type="GO" id="GO:0016260">
    <property type="term" value="P:selenocysteine biosynthetic process"/>
    <property type="evidence" value="ECO:0007669"/>
    <property type="project" value="TreeGrafter"/>
</dbReference>
<dbReference type="GO" id="GO:0005737">
    <property type="term" value="C:cytoplasm"/>
    <property type="evidence" value="ECO:0007669"/>
    <property type="project" value="TreeGrafter"/>
</dbReference>
<dbReference type="NCBIfam" id="TIGR00476">
    <property type="entry name" value="selD"/>
    <property type="match status" value="1"/>
</dbReference>
<dbReference type="AlphaFoldDB" id="A0A1B7XQ02"/>
<dbReference type="PANTHER" id="PTHR10256">
    <property type="entry name" value="SELENIDE, WATER DIKINASE"/>
    <property type="match status" value="1"/>
</dbReference>
<dbReference type="GO" id="GO:0004756">
    <property type="term" value="F:selenide, water dikinase activity"/>
    <property type="evidence" value="ECO:0007669"/>
    <property type="project" value="TreeGrafter"/>
</dbReference>
<feature type="domain" description="PurM-like N-terminal" evidence="6">
    <location>
        <begin position="9"/>
        <end position="116"/>
    </location>
</feature>
<accession>A0A1B7XQ02</accession>
<gene>
    <name evidence="8" type="ORF">SP90_00670</name>
</gene>
<reference evidence="8 9" key="1">
    <citation type="submission" date="2015-01" db="EMBL/GenBank/DDBJ databases">
        <title>Desulfovibrio sp. JC271 draft genome sequence.</title>
        <authorList>
            <person name="Shivani Y."/>
            <person name="Subhash Y."/>
            <person name="Sasikala C."/>
            <person name="Ramana C.V."/>
        </authorList>
    </citation>
    <scope>NUCLEOTIDE SEQUENCE [LARGE SCALE GENOMIC DNA]</scope>
    <source>
        <strain evidence="8 9">JC271</strain>
    </source>
</reference>
<dbReference type="Gene3D" id="3.90.650.10">
    <property type="entry name" value="PurM-like C-terminal domain"/>
    <property type="match status" value="1"/>
</dbReference>
<keyword evidence="9" id="KW-1185">Reference proteome</keyword>
<dbReference type="PATRIC" id="rast|0.CDS.1"/>
<sequence>MLVGTADNEDAAVLSFPSGKAIVQTLDFFTPIVNDPYRFGQIAAANSLSDVYAMGGTPWCAMNIVCFPVKSMPKDMLSEIIRGGYDKIVEAGAVLAGGHSVEDAEIKYGLSVTGYVDADAYTSNAGLQKGDKLILTKPVGTGVLATAVKAKWNGAEEMEELLYTWAARLNNVGGELIRHMGLKAATDVTGFGLGGHLLEMAQASKAKVAIDSAAVPVLDKALELAGMGLVPEGSHANRLHCKNATEVAAGVDSLRVDLIFDAQTSGGLVLAVPEARVEEAVTFLEERGELATVIGEVLESGTECGMLHIRT</sequence>
<evidence type="ECO:0000256" key="3">
    <source>
        <dbReference type="ARBA" id="ARBA00022777"/>
    </source>
</evidence>
<dbReference type="PANTHER" id="PTHR10256:SF0">
    <property type="entry name" value="INACTIVE SELENIDE, WATER DIKINASE-LIKE PROTEIN-RELATED"/>
    <property type="match status" value="1"/>
</dbReference>
<keyword evidence="2" id="KW-0547">Nucleotide-binding</keyword>
<name>A0A1B7XQ02_9BACT</name>
<dbReference type="SUPFAM" id="SSF56042">
    <property type="entry name" value="PurM C-terminal domain-like"/>
    <property type="match status" value="1"/>
</dbReference>
<feature type="domain" description="PurM-like C-terminal" evidence="7">
    <location>
        <begin position="128"/>
        <end position="301"/>
    </location>
</feature>
<evidence type="ECO:0000259" key="7">
    <source>
        <dbReference type="Pfam" id="PF02769"/>
    </source>
</evidence>
<dbReference type="CDD" id="cd02195">
    <property type="entry name" value="SelD"/>
    <property type="match status" value="1"/>
</dbReference>
<evidence type="ECO:0000313" key="9">
    <source>
        <dbReference type="Proteomes" id="UP000091979"/>
    </source>
</evidence>
<keyword evidence="5" id="KW-0711">Selenium</keyword>
<keyword evidence="1" id="KW-0808">Transferase</keyword>
<dbReference type="STRING" id="1560234.SP90_00670"/>
<dbReference type="InterPro" id="IPR016188">
    <property type="entry name" value="PurM-like_N"/>
</dbReference>
<evidence type="ECO:0000256" key="5">
    <source>
        <dbReference type="ARBA" id="ARBA00023266"/>
    </source>
</evidence>
<organism evidence="8 9">
    <name type="scientific">Halodesulfovibrio spirochaetisodalis</name>
    <dbReference type="NCBI Taxonomy" id="1560234"/>
    <lineage>
        <taxon>Bacteria</taxon>
        <taxon>Pseudomonadati</taxon>
        <taxon>Thermodesulfobacteriota</taxon>
        <taxon>Desulfovibrionia</taxon>
        <taxon>Desulfovibrionales</taxon>
        <taxon>Desulfovibrionaceae</taxon>
        <taxon>Halodesulfovibrio</taxon>
    </lineage>
</organism>
<dbReference type="InterPro" id="IPR036921">
    <property type="entry name" value="PurM-like_N_sf"/>
</dbReference>
<evidence type="ECO:0000256" key="2">
    <source>
        <dbReference type="ARBA" id="ARBA00022741"/>
    </source>
</evidence>
<dbReference type="Pfam" id="PF00586">
    <property type="entry name" value="AIRS"/>
    <property type="match status" value="1"/>
</dbReference>
<dbReference type="Gene3D" id="3.30.1330.10">
    <property type="entry name" value="PurM-like, N-terminal domain"/>
    <property type="match status" value="1"/>
</dbReference>
<protein>
    <submittedName>
        <fullName evidence="8">Selenide, water dikinase</fullName>
    </submittedName>
</protein>
<proteinExistence type="predicted"/>
<dbReference type="Pfam" id="PF02769">
    <property type="entry name" value="AIRS_C"/>
    <property type="match status" value="1"/>
</dbReference>
<comment type="caution">
    <text evidence="8">The sequence shown here is derived from an EMBL/GenBank/DDBJ whole genome shotgun (WGS) entry which is preliminary data.</text>
</comment>
<keyword evidence="4" id="KW-0067">ATP-binding</keyword>
<dbReference type="SUPFAM" id="SSF55326">
    <property type="entry name" value="PurM N-terminal domain-like"/>
    <property type="match status" value="1"/>
</dbReference>
<dbReference type="InterPro" id="IPR010918">
    <property type="entry name" value="PurM-like_C_dom"/>
</dbReference>
<dbReference type="GO" id="GO:0005524">
    <property type="term" value="F:ATP binding"/>
    <property type="evidence" value="ECO:0007669"/>
    <property type="project" value="UniProtKB-KW"/>
</dbReference>
<dbReference type="InterPro" id="IPR036676">
    <property type="entry name" value="PurM-like_C_sf"/>
</dbReference>
<evidence type="ECO:0000256" key="1">
    <source>
        <dbReference type="ARBA" id="ARBA00022679"/>
    </source>
</evidence>
<dbReference type="PIRSF" id="PIRSF036407">
    <property type="entry name" value="Selenphspht_syn"/>
    <property type="match status" value="1"/>
</dbReference>
<evidence type="ECO:0000259" key="6">
    <source>
        <dbReference type="Pfam" id="PF00586"/>
    </source>
</evidence>